<dbReference type="AlphaFoldDB" id="A0A3M2L4U9"/>
<evidence type="ECO:0000313" key="2">
    <source>
        <dbReference type="EMBL" id="RMI32404.1"/>
    </source>
</evidence>
<dbReference type="GO" id="GO:0016151">
    <property type="term" value="F:nickel cation binding"/>
    <property type="evidence" value="ECO:0007669"/>
    <property type="project" value="InterPro"/>
</dbReference>
<dbReference type="Proteomes" id="UP000279275">
    <property type="component" value="Unassembled WGS sequence"/>
</dbReference>
<dbReference type="Pfam" id="PF01774">
    <property type="entry name" value="UreD"/>
    <property type="match status" value="1"/>
</dbReference>
<dbReference type="OrthoDB" id="8677206at2"/>
<gene>
    <name evidence="2" type="ORF">EBN03_14680</name>
</gene>
<organism evidence="2 3">
    <name type="scientific">Nocardia stercoris</name>
    <dbReference type="NCBI Taxonomy" id="2483361"/>
    <lineage>
        <taxon>Bacteria</taxon>
        <taxon>Bacillati</taxon>
        <taxon>Actinomycetota</taxon>
        <taxon>Actinomycetes</taxon>
        <taxon>Mycobacteriales</taxon>
        <taxon>Nocardiaceae</taxon>
        <taxon>Nocardia</taxon>
    </lineage>
</organism>
<dbReference type="InterPro" id="IPR002669">
    <property type="entry name" value="UreD"/>
</dbReference>
<keyword evidence="1" id="KW-0143">Chaperone</keyword>
<name>A0A3M2L4U9_9NOCA</name>
<accession>A0A3M2L4U9</accession>
<dbReference type="RefSeq" id="WP_122188744.1">
    <property type="nucleotide sequence ID" value="NZ_RFFH01000005.1"/>
</dbReference>
<dbReference type="EMBL" id="RFFH01000005">
    <property type="protein sequence ID" value="RMI32404.1"/>
    <property type="molecule type" value="Genomic_DNA"/>
</dbReference>
<comment type="caution">
    <text evidence="2">The sequence shown here is derived from an EMBL/GenBank/DDBJ whole genome shotgun (WGS) entry which is preliminary data.</text>
</comment>
<evidence type="ECO:0000313" key="3">
    <source>
        <dbReference type="Proteomes" id="UP000279275"/>
    </source>
</evidence>
<evidence type="ECO:0000256" key="1">
    <source>
        <dbReference type="ARBA" id="ARBA00023186"/>
    </source>
</evidence>
<proteinExistence type="predicted"/>
<keyword evidence="3" id="KW-1185">Reference proteome</keyword>
<reference evidence="2 3" key="1">
    <citation type="submission" date="2018-10" db="EMBL/GenBank/DDBJ databases">
        <title>Isolation from cow dung.</title>
        <authorList>
            <person name="Ling L."/>
        </authorList>
    </citation>
    <scope>NUCLEOTIDE SEQUENCE [LARGE SCALE GENOMIC DNA]</scope>
    <source>
        <strain evidence="2 3">NEAU-LL90</strain>
    </source>
</reference>
<sequence>MRTEVHIAARAGELPRIRATGGLAARHTAPGTVHLIGTAATPLGGDEISVTVTVGSGAGLVLRSVAATLALPGRGTPISVSHWTFEVAAGGRLDVDPEPLVVAGGAEHHAHNVIRVDADARLRVRERVQIGRFGEDHGCWHGSLRADLGRDPLLRHALDVGAPADDLLGAPRALVSELRYPDDAPAATTGLDAAVLPLALGGSLRTWTGALLPA</sequence>
<protein>
    <submittedName>
        <fullName evidence="2">Urease accessory protein</fullName>
    </submittedName>
</protein>